<keyword evidence="5" id="KW-1185">Reference proteome</keyword>
<dbReference type="Pfam" id="PF00501">
    <property type="entry name" value="AMP-binding"/>
    <property type="match status" value="1"/>
</dbReference>
<dbReference type="STRING" id="1437874.CSPHI_09150"/>
<dbReference type="GO" id="GO:0016020">
    <property type="term" value="C:membrane"/>
    <property type="evidence" value="ECO:0007669"/>
    <property type="project" value="TreeGrafter"/>
</dbReference>
<dbReference type="CDD" id="cd05907">
    <property type="entry name" value="VL_LC_FACS_like"/>
    <property type="match status" value="1"/>
</dbReference>
<evidence type="ECO:0000313" key="5">
    <source>
        <dbReference type="Proteomes" id="UP000185469"/>
    </source>
</evidence>
<dbReference type="PANTHER" id="PTHR43272">
    <property type="entry name" value="LONG-CHAIN-FATTY-ACID--COA LIGASE"/>
    <property type="match status" value="1"/>
</dbReference>
<feature type="domain" description="AMP-dependent synthetase/ligase" evidence="3">
    <location>
        <begin position="26"/>
        <end position="455"/>
    </location>
</feature>
<dbReference type="EMBL" id="CP009248">
    <property type="protein sequence ID" value="APT91152.1"/>
    <property type="molecule type" value="Genomic_DNA"/>
</dbReference>
<dbReference type="Proteomes" id="UP000185469">
    <property type="component" value="Chromosome"/>
</dbReference>
<dbReference type="InterPro" id="IPR000873">
    <property type="entry name" value="AMP-dep_synth/lig_dom"/>
</dbReference>
<dbReference type="KEGG" id="csph:CSPHI_09150"/>
<dbReference type="PROSITE" id="PS00455">
    <property type="entry name" value="AMP_BINDING"/>
    <property type="match status" value="1"/>
</dbReference>
<gene>
    <name evidence="4" type="ORF">CSPHI_09150</name>
</gene>
<keyword evidence="1" id="KW-0547">Nucleotide-binding</keyword>
<dbReference type="SUPFAM" id="SSF56801">
    <property type="entry name" value="Acetyl-CoA synthetase-like"/>
    <property type="match status" value="1"/>
</dbReference>
<dbReference type="GO" id="GO:0005524">
    <property type="term" value="F:ATP binding"/>
    <property type="evidence" value="ECO:0007669"/>
    <property type="project" value="UniProtKB-KW"/>
</dbReference>
<evidence type="ECO:0000313" key="4">
    <source>
        <dbReference type="EMBL" id="APT91152.1"/>
    </source>
</evidence>
<dbReference type="Gene3D" id="3.40.50.12780">
    <property type="entry name" value="N-terminal domain of ligase-like"/>
    <property type="match status" value="1"/>
</dbReference>
<name>A0A1L7CZ99_9CORY</name>
<dbReference type="AlphaFoldDB" id="A0A1L7CZ99"/>
<protein>
    <recommendedName>
        <fullName evidence="3">AMP-dependent synthetase/ligase domain-containing protein</fullName>
    </recommendedName>
</protein>
<accession>A0A1L7CZ99</accession>
<dbReference type="GO" id="GO:0004467">
    <property type="term" value="F:long-chain fatty acid-CoA ligase activity"/>
    <property type="evidence" value="ECO:0007669"/>
    <property type="project" value="TreeGrafter"/>
</dbReference>
<dbReference type="InterPro" id="IPR020845">
    <property type="entry name" value="AMP-binding_CS"/>
</dbReference>
<evidence type="ECO:0000256" key="1">
    <source>
        <dbReference type="ARBA" id="ARBA00022741"/>
    </source>
</evidence>
<organism evidence="4 5">
    <name type="scientific">Corynebacterium sphenisci DSM 44792</name>
    <dbReference type="NCBI Taxonomy" id="1437874"/>
    <lineage>
        <taxon>Bacteria</taxon>
        <taxon>Bacillati</taxon>
        <taxon>Actinomycetota</taxon>
        <taxon>Actinomycetes</taxon>
        <taxon>Mycobacteriales</taxon>
        <taxon>Corynebacteriaceae</taxon>
        <taxon>Corynebacterium</taxon>
    </lineage>
</organism>
<proteinExistence type="predicted"/>
<dbReference type="InterPro" id="IPR042099">
    <property type="entry name" value="ANL_N_sf"/>
</dbReference>
<evidence type="ECO:0000256" key="2">
    <source>
        <dbReference type="ARBA" id="ARBA00022840"/>
    </source>
</evidence>
<keyword evidence="2" id="KW-0067">ATP-binding</keyword>
<dbReference type="PANTHER" id="PTHR43272:SF33">
    <property type="entry name" value="AMP-BINDING DOMAIN-CONTAINING PROTEIN-RELATED"/>
    <property type="match status" value="1"/>
</dbReference>
<evidence type="ECO:0000259" key="3">
    <source>
        <dbReference type="Pfam" id="PF00501"/>
    </source>
</evidence>
<sequence length="628" mass="67258">MHRPEDEPVNLAPISDPELTVVKQIRHRVADTPDRIGIRFRVDGPGEPARWATRTWGEFGAEAHAVAAGLVDAGVGFGDRVAILAGTGYPWMLADAGVMLAGAATTPLYPTVIDAELVHILGDSAAEVVFAEDTRHLEALAAHAGQLPRVREIIMLGGAGALAGEAAAAAVTATPARVRTFEELIARGRRVHAADPELVAARADRVRPADLCTLLYTSGTTGLPKGVRLSHRAAAYQGAATDTMGFVNPGDAKYLWLPMSHAFGKALIGACLHNGTDTTIDGDPAHLLENLPVARPHFIAAVPRLLEKIRAGVDSAMAEAGGVKALLYRRAIAVGGEYWRRTVAGEPIGAVLRLRMALADRLVFARIRERFGGRLRTIMCGAAPLSTEVADWFAAVGLPVYEGYGLSECGGAATANRIGAWRAGTVGWPMPGTEMRCADDGEVLIRGGGVMDGYHGLPEATAAAFDEGGWLRTGDIGEFDERGFLRITDRKKELFKTSVGKYVAPAKIEAAFGALCPYSTQLVVDGPGRKFVSALVALDEEAIRDWAAANGLGDLDLPALAAREEVRGLIAGYVERLNAGLAHWEQVHRFTILDRELSIERGEVTPTLKLRRRVILENFRELLDAHYR</sequence>
<reference evidence="4 5" key="1">
    <citation type="submission" date="2014-08" db="EMBL/GenBank/DDBJ databases">
        <title>Complete genome sequence of Corynebacterium sphenisci CECT 5990(T) (=DSM 44792(T)), isolated from healthy wild penguins.</title>
        <authorList>
            <person name="Ruckert C."/>
            <person name="Albersmeier A."/>
            <person name="Winkler A."/>
            <person name="Kalinowski J."/>
        </authorList>
    </citation>
    <scope>NUCLEOTIDE SEQUENCE [LARGE SCALE GENOMIC DNA]</scope>
    <source>
        <strain evidence="4 5">DSM 44792</strain>
    </source>
</reference>